<dbReference type="PANTHER" id="PTHR43776:SF7">
    <property type="entry name" value="D,D-DIPEPTIDE TRANSPORT ATP-BINDING PROTEIN DDPF-RELATED"/>
    <property type="match status" value="1"/>
</dbReference>
<evidence type="ECO:0000313" key="7">
    <source>
        <dbReference type="Proteomes" id="UP001240447"/>
    </source>
</evidence>
<name>A0ABT9NN63_9ACTN</name>
<dbReference type="InterPro" id="IPR050319">
    <property type="entry name" value="ABC_transp_ATP-bind"/>
</dbReference>
<dbReference type="Pfam" id="PF08352">
    <property type="entry name" value="oligo_HPY"/>
    <property type="match status" value="1"/>
</dbReference>
<comment type="caution">
    <text evidence="6">The sequence shown here is derived from an EMBL/GenBank/DDBJ whole genome shotgun (WGS) entry which is preliminary data.</text>
</comment>
<evidence type="ECO:0000256" key="2">
    <source>
        <dbReference type="ARBA" id="ARBA00022448"/>
    </source>
</evidence>
<dbReference type="InterPro" id="IPR013563">
    <property type="entry name" value="Oligopep_ABC_C"/>
</dbReference>
<feature type="domain" description="ABC transporter" evidence="5">
    <location>
        <begin position="5"/>
        <end position="250"/>
    </location>
</feature>
<dbReference type="Gene3D" id="3.40.50.300">
    <property type="entry name" value="P-loop containing nucleotide triphosphate hydrolases"/>
    <property type="match status" value="1"/>
</dbReference>
<evidence type="ECO:0000256" key="4">
    <source>
        <dbReference type="ARBA" id="ARBA00022840"/>
    </source>
</evidence>
<dbReference type="GO" id="GO:0005524">
    <property type="term" value="F:ATP binding"/>
    <property type="evidence" value="ECO:0007669"/>
    <property type="project" value="UniProtKB-KW"/>
</dbReference>
<evidence type="ECO:0000259" key="5">
    <source>
        <dbReference type="PROSITE" id="PS50893"/>
    </source>
</evidence>
<dbReference type="Pfam" id="PF00005">
    <property type="entry name" value="ABC_tran"/>
    <property type="match status" value="1"/>
</dbReference>
<keyword evidence="2" id="KW-0813">Transport</keyword>
<dbReference type="SMART" id="SM00382">
    <property type="entry name" value="AAA"/>
    <property type="match status" value="1"/>
</dbReference>
<evidence type="ECO:0000256" key="3">
    <source>
        <dbReference type="ARBA" id="ARBA00022741"/>
    </source>
</evidence>
<keyword evidence="4 6" id="KW-0067">ATP-binding</keyword>
<dbReference type="Proteomes" id="UP001240447">
    <property type="component" value="Unassembled WGS sequence"/>
</dbReference>
<dbReference type="InterPro" id="IPR003593">
    <property type="entry name" value="AAA+_ATPase"/>
</dbReference>
<dbReference type="PANTHER" id="PTHR43776">
    <property type="entry name" value="TRANSPORT ATP-BINDING PROTEIN"/>
    <property type="match status" value="1"/>
</dbReference>
<keyword evidence="3" id="KW-0547">Nucleotide-binding</keyword>
<evidence type="ECO:0000313" key="6">
    <source>
        <dbReference type="EMBL" id="MDP9821859.1"/>
    </source>
</evidence>
<dbReference type="InterPro" id="IPR003439">
    <property type="entry name" value="ABC_transporter-like_ATP-bd"/>
</dbReference>
<protein>
    <submittedName>
        <fullName evidence="6">Oligopeptide/dipeptide ABC transporter ATP-binding protein</fullName>
    </submittedName>
</protein>
<organism evidence="6 7">
    <name type="scientific">Nocardioides massiliensis</name>
    <dbReference type="NCBI Taxonomy" id="1325935"/>
    <lineage>
        <taxon>Bacteria</taxon>
        <taxon>Bacillati</taxon>
        <taxon>Actinomycetota</taxon>
        <taxon>Actinomycetes</taxon>
        <taxon>Propionibacteriales</taxon>
        <taxon>Nocardioidaceae</taxon>
        <taxon>Nocardioides</taxon>
    </lineage>
</organism>
<evidence type="ECO:0000256" key="1">
    <source>
        <dbReference type="ARBA" id="ARBA00005417"/>
    </source>
</evidence>
<dbReference type="SUPFAM" id="SSF52540">
    <property type="entry name" value="P-loop containing nucleoside triphosphate hydrolases"/>
    <property type="match status" value="1"/>
</dbReference>
<accession>A0ABT9NN63</accession>
<proteinExistence type="inferred from homology"/>
<dbReference type="CDD" id="cd03257">
    <property type="entry name" value="ABC_NikE_OppD_transporters"/>
    <property type="match status" value="1"/>
</dbReference>
<dbReference type="PROSITE" id="PS00211">
    <property type="entry name" value="ABC_TRANSPORTER_1"/>
    <property type="match status" value="1"/>
</dbReference>
<comment type="similarity">
    <text evidence="1">Belongs to the ABC transporter superfamily.</text>
</comment>
<dbReference type="InterPro" id="IPR017871">
    <property type="entry name" value="ABC_transporter-like_CS"/>
</dbReference>
<reference evidence="6 7" key="1">
    <citation type="submission" date="2023-07" db="EMBL/GenBank/DDBJ databases">
        <title>Sequencing the genomes of 1000 actinobacteria strains.</title>
        <authorList>
            <person name="Klenk H.-P."/>
        </authorList>
    </citation>
    <scope>NUCLEOTIDE SEQUENCE [LARGE SCALE GENOMIC DNA]</scope>
    <source>
        <strain evidence="6 7">GD13</strain>
    </source>
</reference>
<dbReference type="EMBL" id="JAUSQM010000001">
    <property type="protein sequence ID" value="MDP9821859.1"/>
    <property type="molecule type" value="Genomic_DNA"/>
</dbReference>
<gene>
    <name evidence="6" type="ORF">J2S59_001668</name>
</gene>
<dbReference type="RefSeq" id="WP_181642546.1">
    <property type="nucleotide sequence ID" value="NZ_CCXJ01000707.1"/>
</dbReference>
<keyword evidence="7" id="KW-1185">Reference proteome</keyword>
<dbReference type="PROSITE" id="PS50893">
    <property type="entry name" value="ABC_TRANSPORTER_2"/>
    <property type="match status" value="1"/>
</dbReference>
<sequence>MTAHIEARGVVKNFSVRGSRALVRAVNGVDIVIPRGKTLGLVGESGSGKSTVGRCLLRLLEPTEGTIRHGEHDVLAMKPETLRRHRARAAMVFQDPYESLNPRMRIRSVVEEPLMLHTDLDGAARRRRAAELMRMVRLEEFHLDRFPHELSGGQLQRIGIARALATDPEFLVLDEPTSSLDLSVRAGVLRLLKRLQRELDITFLFISHDLATVAAMSDEVAVMYLGTVIERGPAAEVLGNPQQPYSQALLSAALPIDPGQRRTRHVLQGETPSPVDLPDGCPLAPRCPLVREDCLGAVPPLYEVSPGHGAACVRVPEGTNILPAAAPLPTVTAS</sequence>
<dbReference type="NCBIfam" id="TIGR01727">
    <property type="entry name" value="oligo_HPY"/>
    <property type="match status" value="1"/>
</dbReference>
<dbReference type="InterPro" id="IPR027417">
    <property type="entry name" value="P-loop_NTPase"/>
</dbReference>